<feature type="transmembrane region" description="Helical" evidence="1">
    <location>
        <begin position="78"/>
        <end position="98"/>
    </location>
</feature>
<accession>A0A089RTT6</accession>
<dbReference type="InterPro" id="IPR012507">
    <property type="entry name" value="YibE_F"/>
</dbReference>
<reference evidence="4" key="3">
    <citation type="submission" date="2023-04" db="EMBL/GenBank/DDBJ databases">
        <title>Four porcine-derived lactic acid bacteria strains analyses and their evaluation as potential probiotics based on genomics.</title>
        <authorList>
            <person name="Niu D."/>
        </authorList>
    </citation>
    <scope>NUCLEOTIDE SEQUENCE</scope>
    <source>
        <strain evidence="4">ZSA5</strain>
    </source>
</reference>
<evidence type="ECO:0000313" key="2">
    <source>
        <dbReference type="EMBL" id="AIR10052.1"/>
    </source>
</evidence>
<dbReference type="Proteomes" id="UP000029488">
    <property type="component" value="Chromosome"/>
</dbReference>
<keyword evidence="1" id="KW-0472">Membrane</keyword>
<dbReference type="EMBL" id="CP007646">
    <property type="protein sequence ID" value="AIR10052.1"/>
    <property type="molecule type" value="Genomic_DNA"/>
</dbReference>
<dbReference type="AlphaFoldDB" id="A0A089RTT6"/>
<feature type="transmembrane region" description="Helical" evidence="1">
    <location>
        <begin position="128"/>
        <end position="149"/>
    </location>
</feature>
<dbReference type="InterPro" id="IPR014564">
    <property type="entry name" value="UCP031503_TM"/>
</dbReference>
<evidence type="ECO:0000313" key="3">
    <source>
        <dbReference type="EMBL" id="PAY49637.1"/>
    </source>
</evidence>
<proteinExistence type="predicted"/>
<evidence type="ECO:0000313" key="6">
    <source>
        <dbReference type="Proteomes" id="UP000218139"/>
    </source>
</evidence>
<name>A0A089RTT6_9LACO</name>
<keyword evidence="1" id="KW-1133">Transmembrane helix</keyword>
<dbReference type="PIRSF" id="PIRSF031503">
    <property type="entry name" value="UCP031503_mp"/>
    <property type="match status" value="1"/>
</dbReference>
<feature type="transmembrane region" description="Helical" evidence="1">
    <location>
        <begin position="182"/>
        <end position="204"/>
    </location>
</feature>
<dbReference type="Pfam" id="PF07907">
    <property type="entry name" value="YibE_F"/>
    <property type="match status" value="1"/>
</dbReference>
<sequence length="249" mass="27044">MSTITLLTIILFILMWIVGGKRGLASFSSVALNFILLFLTVIFISIGIPALWTTIFAGIAILAVTIYMGNSDEKTTNIAFGATLISLSIVVVVMVPFIKLVGIQGFSPEQSEEIEAFNLLIGVNFESIVISTMILSTLGAIAEAAIAIASGLDEIIEQQPDITLPALYTSGRNIGLQIMGMTFNTLFFGMFGGDLALFILLYKLNATFGYYLNSKIFVAESMEVLFSSISIILVIWITTYMMGKKVSRT</sequence>
<dbReference type="PANTHER" id="PTHR41771">
    <property type="entry name" value="MEMBRANE PROTEIN-RELATED"/>
    <property type="match status" value="1"/>
</dbReference>
<dbReference type="PANTHER" id="PTHR41771:SF1">
    <property type="entry name" value="MEMBRANE PROTEIN"/>
    <property type="match status" value="1"/>
</dbReference>
<protein>
    <submittedName>
        <fullName evidence="2">Putative membrane spanning protein</fullName>
    </submittedName>
    <submittedName>
        <fullName evidence="4">YibE/F family protein</fullName>
    </submittedName>
</protein>
<dbReference type="EMBL" id="CP123971">
    <property type="protein sequence ID" value="WII28852.1"/>
    <property type="molecule type" value="Genomic_DNA"/>
</dbReference>
<organism evidence="2 5">
    <name type="scientific">Ligilactobacillus salivarius</name>
    <dbReference type="NCBI Taxonomy" id="1624"/>
    <lineage>
        <taxon>Bacteria</taxon>
        <taxon>Bacillati</taxon>
        <taxon>Bacillota</taxon>
        <taxon>Bacilli</taxon>
        <taxon>Lactobacillales</taxon>
        <taxon>Lactobacillaceae</taxon>
        <taxon>Ligilactobacillus</taxon>
    </lineage>
</organism>
<dbReference type="Proteomes" id="UP000218139">
    <property type="component" value="Unassembled WGS sequence"/>
</dbReference>
<dbReference type="Proteomes" id="UP001231316">
    <property type="component" value="Chromosome"/>
</dbReference>
<dbReference type="RefSeq" id="WP_044004517.1">
    <property type="nucleotide sequence ID" value="NZ_CP007646.1"/>
</dbReference>
<evidence type="ECO:0000313" key="4">
    <source>
        <dbReference type="EMBL" id="WII28852.1"/>
    </source>
</evidence>
<dbReference type="KEGG" id="lsj:LSJ_0310"/>
<reference evidence="2 5" key="1">
    <citation type="journal article" date="2014" name="BMC Genomics">
        <title>Unusual genome complexity in Lactobacillus salivarius JCM1046.</title>
        <authorList>
            <person name="Raftis E.J."/>
            <person name="Forde B.M."/>
            <person name="Claesson M.J."/>
            <person name="O'Toole P.W."/>
        </authorList>
    </citation>
    <scope>NUCLEOTIDE SEQUENCE [LARGE SCALE GENOMIC DNA]</scope>
    <source>
        <strain evidence="2 5">JCM1046</strain>
    </source>
</reference>
<feature type="transmembrane region" description="Helical" evidence="1">
    <location>
        <begin position="36"/>
        <end position="66"/>
    </location>
</feature>
<gene>
    <name evidence="3" type="ORF">A8C52_04305</name>
    <name evidence="2" type="ORF">LSJ_0310</name>
    <name evidence="4" type="ORF">QFE45_01595</name>
</gene>
<reference evidence="3 6" key="2">
    <citation type="submission" date="2016-05" db="EMBL/GenBank/DDBJ databases">
        <authorList>
            <person name="Lee J.-Y."/>
            <person name="Kim E.B."/>
            <person name="Choi Y.-J."/>
        </authorList>
    </citation>
    <scope>NUCLEOTIDE SEQUENCE [LARGE SCALE GENOMIC DNA]</scope>
    <source>
        <strain evidence="3 6">KLA006</strain>
    </source>
</reference>
<evidence type="ECO:0000313" key="5">
    <source>
        <dbReference type="Proteomes" id="UP000029488"/>
    </source>
</evidence>
<evidence type="ECO:0000256" key="1">
    <source>
        <dbReference type="SAM" id="Phobius"/>
    </source>
</evidence>
<dbReference type="EMBL" id="LXZO01000033">
    <property type="protein sequence ID" value="PAY49637.1"/>
    <property type="molecule type" value="Genomic_DNA"/>
</dbReference>
<keyword evidence="1" id="KW-0812">Transmembrane</keyword>
<feature type="transmembrane region" description="Helical" evidence="1">
    <location>
        <begin position="224"/>
        <end position="243"/>
    </location>
</feature>